<dbReference type="Proteomes" id="UP000776252">
    <property type="component" value="Unassembled WGS sequence"/>
</dbReference>
<dbReference type="Pfam" id="PF00239">
    <property type="entry name" value="Resolvase"/>
    <property type="match status" value="1"/>
</dbReference>
<dbReference type="RefSeq" id="WP_216150685.1">
    <property type="nucleotide sequence ID" value="NZ_JAHLDV010000045.1"/>
</dbReference>
<accession>A0ABS6BWP0</accession>
<name>A0ABS6BWP0_9CLOT</name>
<proteinExistence type="predicted"/>
<evidence type="ECO:0000259" key="2">
    <source>
        <dbReference type="PROSITE" id="PS51737"/>
    </source>
</evidence>
<dbReference type="PANTHER" id="PTHR30461">
    <property type="entry name" value="DNA-INVERTASE FROM LAMBDOID PROPHAGE"/>
    <property type="match status" value="1"/>
</dbReference>
<dbReference type="Pfam" id="PF07508">
    <property type="entry name" value="Recombinase"/>
    <property type="match status" value="1"/>
</dbReference>
<feature type="domain" description="Recombinase" evidence="2">
    <location>
        <begin position="176"/>
        <end position="301"/>
    </location>
</feature>
<dbReference type="PROSITE" id="PS51737">
    <property type="entry name" value="RECOMBINASE_DNA_BIND"/>
    <property type="match status" value="1"/>
</dbReference>
<dbReference type="PANTHER" id="PTHR30461:SF23">
    <property type="entry name" value="DNA RECOMBINASE-RELATED"/>
    <property type="match status" value="1"/>
</dbReference>
<feature type="domain" description="Resolvase/invertase-type recombinase catalytic" evidence="1">
    <location>
        <begin position="20"/>
        <end position="174"/>
    </location>
</feature>
<gene>
    <name evidence="3" type="ORF">KPL37_15090</name>
</gene>
<dbReference type="PROSITE" id="PS51736">
    <property type="entry name" value="RECOMBINASES_3"/>
    <property type="match status" value="1"/>
</dbReference>
<sequence length="306" mass="35795">MRVVKKNINIHTPPPYKILKVAAYCRISTLHEDQLCSLENQISYYENEIRKNKNWKFACVYADKASGRDITKRKEFQKMIFDSKNGKIDLILTKSLSRFGRNTLDTLKVLKELKELGVDVYFENEKIYLLQQKSELMLTIYAALYQNESEEKSYNIRWGIKRSFESIDTKYQNRICYGYCHDNDGKLIIEPAEASVVQKIFEIYITGASLRKIAFELNSRGIVSPRGFKTWSCETINKILSNEKYAGNVLLQKTVVKDFFSGKQMINRNQDKYLITGCNPVIITENKFNQVQTEKMRRKSDKSKKY</sequence>
<protein>
    <submittedName>
        <fullName evidence="3">Recombinase family protein</fullName>
    </submittedName>
</protein>
<dbReference type="InterPro" id="IPR011109">
    <property type="entry name" value="DNA_bind_recombinase_dom"/>
</dbReference>
<keyword evidence="4" id="KW-1185">Reference proteome</keyword>
<evidence type="ECO:0000259" key="1">
    <source>
        <dbReference type="PROSITE" id="PS51736"/>
    </source>
</evidence>
<dbReference type="SMART" id="SM00857">
    <property type="entry name" value="Resolvase"/>
    <property type="match status" value="1"/>
</dbReference>
<evidence type="ECO:0000313" key="3">
    <source>
        <dbReference type="EMBL" id="MBU3161050.1"/>
    </source>
</evidence>
<evidence type="ECO:0000313" key="4">
    <source>
        <dbReference type="Proteomes" id="UP000776252"/>
    </source>
</evidence>
<organism evidence="3 4">
    <name type="scientific">Clostridium frigoris</name>
    <dbReference type="NCBI Taxonomy" id="205327"/>
    <lineage>
        <taxon>Bacteria</taxon>
        <taxon>Bacillati</taxon>
        <taxon>Bacillota</taxon>
        <taxon>Clostridia</taxon>
        <taxon>Eubacteriales</taxon>
        <taxon>Clostridiaceae</taxon>
        <taxon>Clostridium</taxon>
    </lineage>
</organism>
<dbReference type="InterPro" id="IPR006119">
    <property type="entry name" value="Resolv_N"/>
</dbReference>
<dbReference type="CDD" id="cd00338">
    <property type="entry name" value="Ser_Recombinase"/>
    <property type="match status" value="1"/>
</dbReference>
<reference evidence="3 4" key="1">
    <citation type="submission" date="2021-06" db="EMBL/GenBank/DDBJ databases">
        <title>Clostridia strains as spoilage organisms.</title>
        <authorList>
            <person name="Wambui J."/>
            <person name="Stephan R."/>
            <person name="Stevens M.J.A."/>
        </authorList>
    </citation>
    <scope>NUCLEOTIDE SEQUENCE [LARGE SCALE GENOMIC DNA]</scope>
    <source>
        <strain evidence="3 4">DSM 14204</strain>
    </source>
</reference>
<dbReference type="EMBL" id="JAHLDV010000045">
    <property type="protein sequence ID" value="MBU3161050.1"/>
    <property type="molecule type" value="Genomic_DNA"/>
</dbReference>
<dbReference type="InterPro" id="IPR050639">
    <property type="entry name" value="SSR_resolvase"/>
</dbReference>
<comment type="caution">
    <text evidence="3">The sequence shown here is derived from an EMBL/GenBank/DDBJ whole genome shotgun (WGS) entry which is preliminary data.</text>
</comment>